<evidence type="ECO:0000256" key="1">
    <source>
        <dbReference type="ARBA" id="ARBA00022737"/>
    </source>
</evidence>
<dbReference type="InterPro" id="IPR032675">
    <property type="entry name" value="LRR_dom_sf"/>
</dbReference>
<reference evidence="2" key="3">
    <citation type="submission" date="2025-09" db="UniProtKB">
        <authorList>
            <consortium name="Ensembl"/>
        </authorList>
    </citation>
    <scope>IDENTIFICATION</scope>
</reference>
<name>A0AAR2KTW0_PYGNA</name>
<dbReference type="GeneTree" id="ENSGT00990000211392"/>
<proteinExistence type="predicted"/>
<dbReference type="PANTHER" id="PTHR24111">
    <property type="entry name" value="LEUCINE-RICH REPEAT-CONTAINING PROTEIN 34"/>
    <property type="match status" value="1"/>
</dbReference>
<organism evidence="2 3">
    <name type="scientific">Pygocentrus nattereri</name>
    <name type="common">Red-bellied piranha</name>
    <dbReference type="NCBI Taxonomy" id="42514"/>
    <lineage>
        <taxon>Eukaryota</taxon>
        <taxon>Metazoa</taxon>
        <taxon>Chordata</taxon>
        <taxon>Craniata</taxon>
        <taxon>Vertebrata</taxon>
        <taxon>Euteleostomi</taxon>
        <taxon>Actinopterygii</taxon>
        <taxon>Neopterygii</taxon>
        <taxon>Teleostei</taxon>
        <taxon>Ostariophysi</taxon>
        <taxon>Characiformes</taxon>
        <taxon>Characoidei</taxon>
        <taxon>Pygocentrus</taxon>
    </lineage>
</organism>
<keyword evidence="3" id="KW-1185">Reference proteome</keyword>
<reference evidence="2 3" key="1">
    <citation type="submission" date="2020-10" db="EMBL/GenBank/DDBJ databases">
        <title>Pygocentrus nattereri (red-bellied piranha) genome, fPygNat1, primary haplotype.</title>
        <authorList>
            <person name="Myers G."/>
            <person name="Meyer A."/>
            <person name="Karagic N."/>
            <person name="Pippel M."/>
            <person name="Winkler S."/>
            <person name="Tracey A."/>
            <person name="Wood J."/>
            <person name="Formenti G."/>
            <person name="Howe K."/>
            <person name="Fedrigo O."/>
            <person name="Jarvis E.D."/>
        </authorList>
    </citation>
    <scope>NUCLEOTIDE SEQUENCE [LARGE SCALE GENOMIC DNA]</scope>
</reference>
<sequence length="330" mass="36964">MIHTQNNNLCSLAAQYAVSLTFLKCGLTHKTAAISGLAQFLLESVNFCWININVVLFQPVCKASYSPFCLANGTHCRLKSCINFLFVHKVRSKNLQVTLLSGVADLQEKTAASPRMSAYPGQFYFSAPSFTLIELDLGGNGMGSEGLRVLGTYMRYHSQLQYLGLAQTPCSDMEAWNVLFESLKVNVKLTHIILDENHLGDQGVKLFAEALKVNEGLRKVDLDSNGFGEVGGNAILEALLGRKQCSLEHLSLQENYISTTLMSKIQQVVPTLFSCAREEKIKLHSCFRSEKIHRCFCPSFHCEKTTQYYETERMCCCQEAVIEKKKMEQL</sequence>
<evidence type="ECO:0000313" key="2">
    <source>
        <dbReference type="Ensembl" id="ENSPNAP00000067768.1"/>
    </source>
</evidence>
<dbReference type="Proteomes" id="UP001501920">
    <property type="component" value="Chromosome 20"/>
</dbReference>
<dbReference type="InterPro" id="IPR001611">
    <property type="entry name" value="Leu-rich_rpt"/>
</dbReference>
<accession>A0AAR2KTW0</accession>
<dbReference type="SMART" id="SM00368">
    <property type="entry name" value="LRR_RI"/>
    <property type="match status" value="3"/>
</dbReference>
<dbReference type="Ensembl" id="ENSPNAT00000054343.1">
    <property type="protein sequence ID" value="ENSPNAP00000067768.1"/>
    <property type="gene ID" value="ENSPNAG00000034558.1"/>
</dbReference>
<dbReference type="AlphaFoldDB" id="A0AAR2KTW0"/>
<reference evidence="2" key="2">
    <citation type="submission" date="2025-08" db="UniProtKB">
        <authorList>
            <consortium name="Ensembl"/>
        </authorList>
    </citation>
    <scope>IDENTIFICATION</scope>
</reference>
<dbReference type="SUPFAM" id="SSF52047">
    <property type="entry name" value="RNI-like"/>
    <property type="match status" value="1"/>
</dbReference>
<evidence type="ECO:0000313" key="3">
    <source>
        <dbReference type="Proteomes" id="UP001501920"/>
    </source>
</evidence>
<dbReference type="Pfam" id="PF13516">
    <property type="entry name" value="LRR_6"/>
    <property type="match status" value="2"/>
</dbReference>
<protein>
    <submittedName>
        <fullName evidence="2">Uncharacterized protein</fullName>
    </submittedName>
</protein>
<dbReference type="InterPro" id="IPR052201">
    <property type="entry name" value="LRR-containing_regulator"/>
</dbReference>
<keyword evidence="1" id="KW-0677">Repeat</keyword>
<dbReference type="Gene3D" id="3.80.10.10">
    <property type="entry name" value="Ribonuclease Inhibitor"/>
    <property type="match status" value="1"/>
</dbReference>
<dbReference type="PANTHER" id="PTHR24111:SF5">
    <property type="entry name" value="LEUCINE-RICH REPEAT-CONTAINING PROTEIN 74B-LIKE"/>
    <property type="match status" value="1"/>
</dbReference>